<evidence type="ECO:0000259" key="2">
    <source>
        <dbReference type="Pfam" id="PF21135"/>
    </source>
</evidence>
<feature type="domain" description="Aspartate/homoserine dehydrogenase NAD-binding" evidence="1">
    <location>
        <begin position="23"/>
        <end position="152"/>
    </location>
</feature>
<dbReference type="RefSeq" id="WP_051657153.1">
    <property type="nucleotide sequence ID" value="NZ_FTNE01000008.1"/>
</dbReference>
<dbReference type="InterPro" id="IPR036291">
    <property type="entry name" value="NAD(P)-bd_dom_sf"/>
</dbReference>
<dbReference type="InterPro" id="IPR005106">
    <property type="entry name" value="Asp/hSer_DH_NAD-bd"/>
</dbReference>
<dbReference type="OrthoDB" id="9777844at2"/>
<dbReference type="AlphaFoldDB" id="A0A8G2CLA5"/>
<comment type="caution">
    <text evidence="3">The sequence shown here is derived from an EMBL/GenBank/DDBJ whole genome shotgun (WGS) entry which is preliminary data.</text>
</comment>
<dbReference type="Pfam" id="PF21135">
    <property type="entry name" value="DRL_cat"/>
    <property type="match status" value="1"/>
</dbReference>
<dbReference type="Proteomes" id="UP000186308">
    <property type="component" value="Unassembled WGS sequence"/>
</dbReference>
<name>A0A8G2CLA5_ACIRU</name>
<proteinExistence type="predicted"/>
<dbReference type="Pfam" id="PF03447">
    <property type="entry name" value="NAD_binding_3"/>
    <property type="match status" value="1"/>
</dbReference>
<feature type="domain" description="Oxidoreductase DRL-like catalytic" evidence="2">
    <location>
        <begin position="159"/>
        <end position="322"/>
    </location>
</feature>
<dbReference type="CDD" id="cd11616">
    <property type="entry name" value="SAF_DH_OX_like"/>
    <property type="match status" value="1"/>
</dbReference>
<evidence type="ECO:0000313" key="3">
    <source>
        <dbReference type="EMBL" id="SIQ69243.1"/>
    </source>
</evidence>
<organism evidence="3 4">
    <name type="scientific">Acidiphilium rubrum</name>
    <dbReference type="NCBI Taxonomy" id="526"/>
    <lineage>
        <taxon>Bacteria</taxon>
        <taxon>Pseudomonadati</taxon>
        <taxon>Pseudomonadota</taxon>
        <taxon>Alphaproteobacteria</taxon>
        <taxon>Acetobacterales</taxon>
        <taxon>Acidocellaceae</taxon>
        <taxon>Acidiphilium</taxon>
    </lineage>
</organism>
<evidence type="ECO:0000259" key="1">
    <source>
        <dbReference type="Pfam" id="PF03447"/>
    </source>
</evidence>
<dbReference type="GO" id="GO:0050661">
    <property type="term" value="F:NADP binding"/>
    <property type="evidence" value="ECO:0007669"/>
    <property type="project" value="InterPro"/>
</dbReference>
<protein>
    <submittedName>
        <fullName evidence="3">Predicted homoserine dehydrogenase, contains C-terminal SAF domain</fullName>
    </submittedName>
</protein>
<gene>
    <name evidence="3" type="ORF">SAMN05421828_10817</name>
</gene>
<dbReference type="Gene3D" id="3.40.50.720">
    <property type="entry name" value="NAD(P)-binding Rossmann-like Domain"/>
    <property type="match status" value="1"/>
</dbReference>
<dbReference type="InterPro" id="IPR048423">
    <property type="entry name" value="DRL_cat"/>
</dbReference>
<evidence type="ECO:0000313" key="4">
    <source>
        <dbReference type="Proteomes" id="UP000186308"/>
    </source>
</evidence>
<dbReference type="EMBL" id="FTNE01000008">
    <property type="protein sequence ID" value="SIQ69243.1"/>
    <property type="molecule type" value="Genomic_DNA"/>
</dbReference>
<dbReference type="PANTHER" id="PTHR37850:SF2">
    <property type="entry name" value="SAF DOMAIN PROTEIN"/>
    <property type="match status" value="1"/>
</dbReference>
<sequence length="440" mass="46042">MSLVDDLAARAVESAPIRIGLIGCGEMGTDIVTQVALMPGLEIAVLAEMRIDVARAALTLAGIGADHVQLVETVAAAEAAISAGKLALTQSADIACTAGQVDVIIDATGNPGYGAELSIRAMDHGKHVVMMNVEADITVGASLAAHAAKRGVVYSLGAGDEPSAIMELMGFARSLGYPIVAAGKGKNNPLNFDAIPADYAEEAARRHMNPRMLVEFVDGSKTMIEMVAVANATGLLPDVAGMHGPAASLADLPNVFRPRSEGGLLSRSGVVDYSIGAGVAPGVFVIIKAPHPRVHERLRDLKMGEGPYFTFYRPYHLTSLEVPLTAAAAVLYRRPHMTPLHRPVAEVATLAKRDLTPGTVLGKIGEADYRGWAMTAEAARAADALPIGLAERAVVTSPIARGAMLTYANCRPDQSMDIVRLRGLQDAALGYHAQPLQQAG</sequence>
<reference evidence="3 4" key="1">
    <citation type="submission" date="2017-01" db="EMBL/GenBank/DDBJ databases">
        <authorList>
            <person name="Varghese N."/>
            <person name="Submissions S."/>
        </authorList>
    </citation>
    <scope>NUCLEOTIDE SEQUENCE [LARGE SCALE GENOMIC DNA]</scope>
    <source>
        <strain evidence="3 4">ATCC 35905</strain>
    </source>
</reference>
<keyword evidence="4" id="KW-1185">Reference proteome</keyword>
<accession>A0A8G2CLA5</accession>
<dbReference type="GO" id="GO:0016491">
    <property type="term" value="F:oxidoreductase activity"/>
    <property type="evidence" value="ECO:0007669"/>
    <property type="project" value="InterPro"/>
</dbReference>
<dbReference type="SUPFAM" id="SSF51735">
    <property type="entry name" value="NAD(P)-binding Rossmann-fold domains"/>
    <property type="match status" value="1"/>
</dbReference>
<dbReference type="PANTHER" id="PTHR37850">
    <property type="entry name" value="STRU PROTEIN"/>
    <property type="match status" value="1"/>
</dbReference>